<evidence type="ECO:0000256" key="2">
    <source>
        <dbReference type="ARBA" id="ARBA00011407"/>
    </source>
</evidence>
<dbReference type="SUPFAM" id="SSF75217">
    <property type="entry name" value="alpha/beta knot"/>
    <property type="match status" value="1"/>
</dbReference>
<keyword evidence="5" id="KW-0949">S-adenosyl-L-methionine</keyword>
<dbReference type="Ensembl" id="ENSSSCT00015054969.1">
    <property type="protein sequence ID" value="ENSSSCP00015022048.1"/>
    <property type="gene ID" value="ENSSSCG00015035319.1"/>
</dbReference>
<dbReference type="PANTHER" id="PTHR12029">
    <property type="entry name" value="RNA METHYLTRANSFERASE"/>
    <property type="match status" value="1"/>
</dbReference>
<dbReference type="GO" id="GO:0030488">
    <property type="term" value="P:tRNA methylation"/>
    <property type="evidence" value="ECO:0007669"/>
    <property type="project" value="InterPro"/>
</dbReference>
<dbReference type="CDD" id="cd18091">
    <property type="entry name" value="SpoU-like_TRM3-like"/>
    <property type="match status" value="1"/>
</dbReference>
<organism evidence="15 16">
    <name type="scientific">Sus scrofa</name>
    <name type="common">Pig</name>
    <dbReference type="NCBI Taxonomy" id="9823"/>
    <lineage>
        <taxon>Eukaryota</taxon>
        <taxon>Metazoa</taxon>
        <taxon>Chordata</taxon>
        <taxon>Craniata</taxon>
        <taxon>Vertebrata</taxon>
        <taxon>Euteleostomi</taxon>
        <taxon>Mammalia</taxon>
        <taxon>Eutheria</taxon>
        <taxon>Laurasiatheria</taxon>
        <taxon>Artiodactyla</taxon>
        <taxon>Suina</taxon>
        <taxon>Suidae</taxon>
        <taxon>Sus</taxon>
    </lineage>
</organism>
<feature type="domain" description="TARBP1" evidence="14">
    <location>
        <begin position="197"/>
        <end position="285"/>
    </location>
</feature>
<dbReference type="InterPro" id="IPR029026">
    <property type="entry name" value="tRNA_m1G_MTases_N"/>
</dbReference>
<evidence type="ECO:0000256" key="11">
    <source>
        <dbReference type="ARBA" id="ARBA00093636"/>
    </source>
</evidence>
<proteinExistence type="inferred from homology"/>
<evidence type="ECO:0000256" key="12">
    <source>
        <dbReference type="ARBA" id="ARBA00093656"/>
    </source>
</evidence>
<evidence type="ECO:0000256" key="6">
    <source>
        <dbReference type="ARBA" id="ARBA00022884"/>
    </source>
</evidence>
<evidence type="ECO:0000259" key="14">
    <source>
        <dbReference type="Pfam" id="PF25050"/>
    </source>
</evidence>
<dbReference type="Pfam" id="PF25050">
    <property type="entry name" value="TARBP1"/>
    <property type="match status" value="1"/>
</dbReference>
<dbReference type="Proteomes" id="UP000694726">
    <property type="component" value="Unplaced"/>
</dbReference>
<dbReference type="FunFam" id="3.40.1280.10:FF:000010">
    <property type="entry name" value="probable methyltransferase TARBP1"/>
    <property type="match status" value="1"/>
</dbReference>
<evidence type="ECO:0000256" key="5">
    <source>
        <dbReference type="ARBA" id="ARBA00022691"/>
    </source>
</evidence>
<dbReference type="SUPFAM" id="SSF48371">
    <property type="entry name" value="ARM repeat"/>
    <property type="match status" value="1"/>
</dbReference>
<keyword evidence="4" id="KW-0808">Transferase</keyword>
<comment type="catalytic activity">
    <reaction evidence="8">
        <text>guanosine(18) in tRNA + S-adenosyl-L-methionine = 2'-O-methylguanosine(18) in tRNA + S-adenosyl-L-homocysteine + H(+)</text>
        <dbReference type="Rhea" id="RHEA:20077"/>
        <dbReference type="Rhea" id="RHEA-COMP:10190"/>
        <dbReference type="Rhea" id="RHEA-COMP:10192"/>
        <dbReference type="ChEBI" id="CHEBI:15378"/>
        <dbReference type="ChEBI" id="CHEBI:57856"/>
        <dbReference type="ChEBI" id="CHEBI:59789"/>
        <dbReference type="ChEBI" id="CHEBI:74269"/>
        <dbReference type="ChEBI" id="CHEBI:74445"/>
        <dbReference type="EC" id="2.1.1.34"/>
    </reaction>
    <physiologicalReaction direction="left-to-right" evidence="8">
        <dbReference type="Rhea" id="RHEA:20078"/>
    </physiologicalReaction>
</comment>
<dbReference type="InterPro" id="IPR029028">
    <property type="entry name" value="Alpha/beta_knot_MTases"/>
</dbReference>
<dbReference type="GO" id="GO:0003723">
    <property type="term" value="F:RNA binding"/>
    <property type="evidence" value="ECO:0007669"/>
    <property type="project" value="UniProtKB-KW"/>
</dbReference>
<dbReference type="InterPro" id="IPR044748">
    <property type="entry name" value="Trm3/TARBP1_C"/>
</dbReference>
<name>A0A8D0NPG8_PIG</name>
<keyword evidence="3" id="KW-0489">Methyltransferase</keyword>
<reference evidence="15" key="1">
    <citation type="submission" date="2025-08" db="UniProtKB">
        <authorList>
            <consortium name="Ensembl"/>
        </authorList>
    </citation>
    <scope>IDENTIFICATION</scope>
</reference>
<comment type="subunit">
    <text evidence="2">Monomer and homodimer.</text>
</comment>
<accession>A0A8D0NPG8</accession>
<dbReference type="InterPro" id="IPR025806">
    <property type="entry name" value="TARBP1"/>
</dbReference>
<keyword evidence="7" id="KW-0007">Acetylation</keyword>
<dbReference type="EC" id="2.1.1.34" evidence="10"/>
<evidence type="ECO:0000313" key="16">
    <source>
        <dbReference type="Proteomes" id="UP000694726"/>
    </source>
</evidence>
<evidence type="ECO:0000313" key="15">
    <source>
        <dbReference type="Ensembl" id="ENSSSCP00015022048.1"/>
    </source>
</evidence>
<comment type="function">
    <text evidence="9">S-adenosyl-L-methionine-dependent 2'-O-ribose methyltransferase that catalyzes the formation of 2'-O-methylguanosine at position 18 (Gm18) in a subset of tRNA. Selectively mediates Gm18 methylation of tRNAGln-TTG/CTG and tRNASer-TGA/GCT. Gm18 modification can enhance the stability of modified tRNAs.</text>
</comment>
<sequence>MEWVLADALLSQSRDPRVLLGALCRGEASAERVETLRFLLQRLEDEEARGGGAGALPEAAHEVAAGYLVPLLRGLPGRLMGGADTGPPARQRPRVLRAAGGAGPSEDAVALVAGRLLPALGQCGGAALRAVWGGLVAPGPPLGPGLVGPQLLVLSALAEKLLPEPGVDCAPAAREAGPDARRCWRFWRTVQAGLAWAEDALTRKRARYLLQRAVEVSAEQGADYACAPGEETGPSLFWWSEKKKDELLKFWENYILIMETLEGNQIHVIKPVLPKLNNLFEYAVSEENGCWLFHPSWHLCIYKRMFESENKILTKEGVTHFLELYETRVLPFSPEFSECHFIFIFIYLSPGQLIGSGSPLGLKLQKFLVTYISLLPEEIKSSFLLKFIQKMTSRHWCAIPILFLSKALASVPRCKALGIEGLLALRDVLQCTMITHQILLRGAAQCYLLRAAINLVDVEKVSLSDMATFLMSVRQEESLGRGTSLWTELCDWLCVHESCFRRNSPSSSVGLAETSSLNAYVKNLIHEYIKSPAWESENCCMPDWFEAKLVAMMVLLAVDVEGMKSQYSEKRRTQNVLRIFLDPLLDALVKFGTNAYMPLLKTDRCLQLLLKLLHTCLLKGSGTQDDEVSTLLQNFVMSTTESISEFILRRLTMNELSSVSDLDRCHLYLMVLTELINLHLKTGWKRGNPIWRVISPLINASIRHLQETGSGQEPTLGTQIQRAVSMAALAKVCEAIDQKSELQPDSLDAGPMERFLSSLQLNQTLQKPLTEEDGSDFVFCLSFSEESSSSQGWGKIVAQYIHDQWVCLSFLLKKYHTLIPTSEGEILEPVLPAVQMPVRTLQSALEALTILPSDQVLPVFHCMKILVPKLLTSCESLCIESFDMAWKIIASLSNTQLVFWPNLRAFVQFVFDPIVLTVAAKTKGQTYFKIKEIMYKIIEMSAMKTGVFNILISYCCQSWIVSASNVSQGSLSSANNYSELVLEACVFGTVFRRDQRLIQDIQTFVENLGHDCAANVVIENTKREDHYVRICAVKFLCLLDGSNMSHKLFIEDLAVKLLDKDELVSKSKTRYYVNSHQHRVKNRIWQTLLVLFPRFDQNFLNRIIDKIFQAGFINNQASIKYFIEWIIILILHKFPQFLPKFWDCFSYGEENLKTSICTFLSVLSHLDIITENIPEKKLILKQALIIVLHWCFNHNFSIRLYAMVALKKIWSMCKSLHIEELDALTSVIESSLDQVENMHGAGNAKKNWQRIQEHFFFATFHPLKDYCLETIFYVLPRLSGLVEDEWIAIDKFTRFTDIPLDTGFQWYLSPTQLCELTPSDWSQQDIGPHSGEADNQSEWADVQKKIIPWKNNVPDLDLELVFQDRAARLGKSISRLVVVASLIDKPTNLGGLCRTCEVFGASALVVSSLQCIRDKQFQHLSVSAEQWLPLVEVKPPQLIDYLQEKKAEGYTIVGVEQTARSVDLTQFCFPEKSLLLLGNEREGIPANLIQQLDVCVEIPQQGIIRSLNVHVSGALLIWEYTRQQLLRPGDTGS</sequence>
<evidence type="ECO:0000256" key="4">
    <source>
        <dbReference type="ARBA" id="ARBA00022679"/>
    </source>
</evidence>
<dbReference type="InterPro" id="IPR001537">
    <property type="entry name" value="SpoU_MeTrfase"/>
</dbReference>
<dbReference type="GO" id="GO:0141100">
    <property type="term" value="F:tRNA (guanine(18)-2'-O)-methyltransferase activity"/>
    <property type="evidence" value="ECO:0007669"/>
    <property type="project" value="UniProtKB-EC"/>
</dbReference>
<evidence type="ECO:0000256" key="1">
    <source>
        <dbReference type="ARBA" id="ARBA00007228"/>
    </source>
</evidence>
<evidence type="ECO:0000256" key="3">
    <source>
        <dbReference type="ARBA" id="ARBA00022603"/>
    </source>
</evidence>
<dbReference type="InterPro" id="IPR045330">
    <property type="entry name" value="TRM3/TARBP1"/>
</dbReference>
<protein>
    <recommendedName>
        <fullName evidence="11">tRNA (guanosine(18)-2'-O)-methyltransferase TARBP1</fullName>
        <ecNumber evidence="10">2.1.1.34</ecNumber>
    </recommendedName>
    <alternativeName>
        <fullName evidence="12">TAR RNA-binding protein 1</fullName>
    </alternativeName>
</protein>
<comment type="similarity">
    <text evidence="1">Belongs to the class IV-like SAM-binding methyltransferase superfamily. RNA methyltransferase TrmH family.</text>
</comment>
<dbReference type="InterPro" id="IPR056921">
    <property type="entry name" value="TARBP1_dom"/>
</dbReference>
<evidence type="ECO:0000256" key="10">
    <source>
        <dbReference type="ARBA" id="ARBA00093594"/>
    </source>
</evidence>
<evidence type="ECO:0000259" key="13">
    <source>
        <dbReference type="Pfam" id="PF00588"/>
    </source>
</evidence>
<dbReference type="Gene3D" id="3.40.1280.10">
    <property type="match status" value="1"/>
</dbReference>
<dbReference type="PANTHER" id="PTHR12029:SF11">
    <property type="entry name" value="METHYLTRANSFERASE TARBP1-RELATED"/>
    <property type="match status" value="1"/>
</dbReference>
<keyword evidence="6" id="KW-0694">RNA-binding</keyword>
<feature type="domain" description="tRNA/rRNA methyltransferase SpoU type" evidence="13">
    <location>
        <begin position="1376"/>
        <end position="1517"/>
    </location>
</feature>
<dbReference type="InterPro" id="IPR016024">
    <property type="entry name" value="ARM-type_fold"/>
</dbReference>
<evidence type="ECO:0000256" key="7">
    <source>
        <dbReference type="ARBA" id="ARBA00022990"/>
    </source>
</evidence>
<evidence type="ECO:0000256" key="9">
    <source>
        <dbReference type="ARBA" id="ARBA00093361"/>
    </source>
</evidence>
<dbReference type="Pfam" id="PF00588">
    <property type="entry name" value="SpoU_methylase"/>
    <property type="match status" value="1"/>
</dbReference>
<evidence type="ECO:0000256" key="8">
    <source>
        <dbReference type="ARBA" id="ARBA00093266"/>
    </source>
</evidence>
<dbReference type="PROSITE" id="PS51624">
    <property type="entry name" value="SAM_MT_TRMH_2"/>
    <property type="match status" value="1"/>
</dbReference>